<dbReference type="Proteomes" id="UP000776651">
    <property type="component" value="Unassembled WGS sequence"/>
</dbReference>
<reference evidence="1 2" key="1">
    <citation type="submission" date="2021-08" db="EMBL/GenBank/DDBJ databases">
        <title>Comparative Genomics Analysis of the Genus Qipengyuania Reveals Extensive Genetic Diversity and Metabolic Versatility, Including the Description of Fifteen Novel Species.</title>
        <authorList>
            <person name="Liu Y."/>
        </authorList>
    </citation>
    <scope>NUCLEOTIDE SEQUENCE [LARGE SCALE GENOMIC DNA]</scope>
    <source>
        <strain evidence="1 2">GH25</strain>
    </source>
</reference>
<accession>A0ABS7JER7</accession>
<comment type="caution">
    <text evidence="1">The sequence shown here is derived from an EMBL/GenBank/DDBJ whole genome shotgun (WGS) entry which is preliminary data.</text>
</comment>
<evidence type="ECO:0000313" key="1">
    <source>
        <dbReference type="EMBL" id="MBX7488521.1"/>
    </source>
</evidence>
<dbReference type="EMBL" id="JAIGNQ010000002">
    <property type="protein sequence ID" value="MBX7488521.1"/>
    <property type="molecule type" value="Genomic_DNA"/>
</dbReference>
<proteinExistence type="predicted"/>
<evidence type="ECO:0000313" key="2">
    <source>
        <dbReference type="Proteomes" id="UP000776651"/>
    </source>
</evidence>
<name>A0ABS7JER7_9SPHN</name>
<keyword evidence="2" id="KW-1185">Reference proteome</keyword>
<gene>
    <name evidence="1" type="ORF">K3177_08335</name>
</gene>
<protein>
    <submittedName>
        <fullName evidence="1">Uncharacterized protein</fullName>
    </submittedName>
</protein>
<dbReference type="RefSeq" id="WP_221597871.1">
    <property type="nucleotide sequence ID" value="NZ_JAIGNQ010000002.1"/>
</dbReference>
<sequence>MRSDFRREPTTLSRLQITFSLFDPTVSSSVELLTLLVSCAKSALGAAIDIAMAENAAANFILRSSKLQYLDITTFQKTLIGLPEQRRLGLEPRETVGRKQMTTNDRTAWKLSAARGGVAAMALALTLVSVPANAQDSEADNPFLQSLRACQAETDSSARLVCFDRAANEILSAEAAGDLRVVDREAVRKTRRGLFGFSLPDLGIFEKGDGEKEEEINEIETTIAAVSGTYGTSYTIRTAEGAVWRISDVPRRLLEPKAGDKLTIKSGALSAYYLRIGDQSGVKGSRVR</sequence>
<organism evidence="1 2">
    <name type="scientific">Qipengyuania pacifica</name>
    <dbReference type="NCBI Taxonomy" id="2860199"/>
    <lineage>
        <taxon>Bacteria</taxon>
        <taxon>Pseudomonadati</taxon>
        <taxon>Pseudomonadota</taxon>
        <taxon>Alphaproteobacteria</taxon>
        <taxon>Sphingomonadales</taxon>
        <taxon>Erythrobacteraceae</taxon>
        <taxon>Qipengyuania</taxon>
    </lineage>
</organism>